<evidence type="ECO:0000313" key="2">
    <source>
        <dbReference type="EMBL" id="OXA62228.1"/>
    </source>
</evidence>
<keyword evidence="3" id="KW-1185">Reference proteome</keyword>
<organism evidence="2 3">
    <name type="scientific">Folsomia candida</name>
    <name type="common">Springtail</name>
    <dbReference type="NCBI Taxonomy" id="158441"/>
    <lineage>
        <taxon>Eukaryota</taxon>
        <taxon>Metazoa</taxon>
        <taxon>Ecdysozoa</taxon>
        <taxon>Arthropoda</taxon>
        <taxon>Hexapoda</taxon>
        <taxon>Collembola</taxon>
        <taxon>Entomobryomorpha</taxon>
        <taxon>Isotomoidea</taxon>
        <taxon>Isotomidae</taxon>
        <taxon>Proisotominae</taxon>
        <taxon>Folsomia</taxon>
    </lineage>
</organism>
<dbReference type="Proteomes" id="UP000198287">
    <property type="component" value="Unassembled WGS sequence"/>
</dbReference>
<keyword evidence="1" id="KW-0472">Membrane</keyword>
<feature type="transmembrane region" description="Helical" evidence="1">
    <location>
        <begin position="288"/>
        <end position="307"/>
    </location>
</feature>
<accession>A0A226EYF2</accession>
<keyword evidence="1" id="KW-1133">Transmembrane helix</keyword>
<feature type="transmembrane region" description="Helical" evidence="1">
    <location>
        <begin position="489"/>
        <end position="511"/>
    </location>
</feature>
<feature type="transmembrane region" description="Helical" evidence="1">
    <location>
        <begin position="186"/>
        <end position="205"/>
    </location>
</feature>
<reference evidence="2 3" key="1">
    <citation type="submission" date="2015-12" db="EMBL/GenBank/DDBJ databases">
        <title>The genome of Folsomia candida.</title>
        <authorList>
            <person name="Faddeeva A."/>
            <person name="Derks M.F."/>
            <person name="Anvar Y."/>
            <person name="Smit S."/>
            <person name="Van Straalen N."/>
            <person name="Roelofs D."/>
        </authorList>
    </citation>
    <scope>NUCLEOTIDE SEQUENCE [LARGE SCALE GENOMIC DNA]</scope>
    <source>
        <strain evidence="2 3">VU population</strain>
        <tissue evidence="2">Whole body</tissue>
    </source>
</reference>
<evidence type="ECO:0000256" key="1">
    <source>
        <dbReference type="SAM" id="Phobius"/>
    </source>
</evidence>
<proteinExistence type="predicted"/>
<name>A0A226EYF2_FOLCA</name>
<dbReference type="AlphaFoldDB" id="A0A226EYF2"/>
<feature type="transmembrane region" description="Helical" evidence="1">
    <location>
        <begin position="85"/>
        <end position="113"/>
    </location>
</feature>
<feature type="transmembrane region" description="Helical" evidence="1">
    <location>
        <begin position="365"/>
        <end position="387"/>
    </location>
</feature>
<feature type="transmembrane region" description="Helical" evidence="1">
    <location>
        <begin position="523"/>
        <end position="550"/>
    </location>
</feature>
<keyword evidence="1" id="KW-0812">Transmembrane</keyword>
<feature type="transmembrane region" description="Helical" evidence="1">
    <location>
        <begin position="51"/>
        <end position="73"/>
    </location>
</feature>
<evidence type="ECO:0000313" key="3">
    <source>
        <dbReference type="Proteomes" id="UP000198287"/>
    </source>
</evidence>
<feature type="transmembrane region" description="Helical" evidence="1">
    <location>
        <begin position="407"/>
        <end position="437"/>
    </location>
</feature>
<comment type="caution">
    <text evidence="2">The sequence shown here is derived from an EMBL/GenBank/DDBJ whole genome shotgun (WGS) entry which is preliminary data.</text>
</comment>
<feature type="transmembrane region" description="Helical" evidence="1">
    <location>
        <begin position="141"/>
        <end position="165"/>
    </location>
</feature>
<sequence>MNKICKNFSIPSHTPFQALQRFTILSESFYPQFLTWDRISWEPRPTPKSRLVPWMLFSIFVALLGLHFILILIRQLVAYEKDPDINISMGLVLILVAGAFTLTTTVVFIYMFFGNELCLLLRSLKSQTQQTSEPSFKRVGLFLHGFLVILLTSPLALSTLPLSGHNIDPTYLYVRNVSFFSPHWKMMLRITAIFLSTFHTTIVLFSCALEIANAIITLNISLKLIINSNLNPHYVASMKRYRQLQIINSIFNHVFDYVISIGLLISSVCGIIMGYILIKLTGTVPHNIIFAATSVTCMMLGLADWLVPMMAELDSNSREFVRSWKLKRFSAYAKKQLRSCRQLNVNVGEFFNMTKESRTEVYERVIYYMMSLFEIMQTCIKTVLLLYPSYFWFRESFFSLMTPQMKILLRVLLICPIILHTCINIFGFMIIIVNLAIAFRTSLSCMSEGGENSSKISEVRTTFQKLIEFQKTLLKYRQLQIINTVLNQVFFYIIPMSLLIPFVFAVGMSYALTKLMGRVPFSITFLAATMISTIVSAAHFVLPVFADIFLKSAKFMRLDKISNHQMRQLRSCRKLRISVASFYFIDEDSRGNFLSHLLDITVQFLISV</sequence>
<dbReference type="EMBL" id="LNIX01000001">
    <property type="protein sequence ID" value="OXA62228.1"/>
    <property type="molecule type" value="Genomic_DNA"/>
</dbReference>
<feature type="transmembrane region" description="Helical" evidence="1">
    <location>
        <begin position="250"/>
        <end position="276"/>
    </location>
</feature>
<gene>
    <name evidence="2" type="ORF">Fcan01_01098</name>
</gene>
<protein>
    <submittedName>
        <fullName evidence="2">Uncharacterized protein</fullName>
    </submittedName>
</protein>